<dbReference type="RefSeq" id="WP_166225579.1">
    <property type="nucleotide sequence ID" value="NZ_CP049989.1"/>
</dbReference>
<protein>
    <submittedName>
        <fullName evidence="1">Uncharacterized protein</fullName>
    </submittedName>
</protein>
<accession>A0A6G8IEG5</accession>
<dbReference type="AlphaFoldDB" id="A0A6G8IEG5"/>
<gene>
    <name evidence="1" type="ORF">G9Q37_05300</name>
</gene>
<keyword evidence="2" id="KW-1185">Reference proteome</keyword>
<dbReference type="KEGG" id="hcz:G9Q37_05300"/>
<evidence type="ECO:0000313" key="2">
    <source>
        <dbReference type="Proteomes" id="UP000503162"/>
    </source>
</evidence>
<evidence type="ECO:0000313" key="1">
    <source>
        <dbReference type="EMBL" id="QIM51594.1"/>
    </source>
</evidence>
<dbReference type="EMBL" id="CP049989">
    <property type="protein sequence ID" value="QIM51594.1"/>
    <property type="molecule type" value="Genomic_DNA"/>
</dbReference>
<reference evidence="1 2" key="1">
    <citation type="submission" date="2020-03" db="EMBL/GenBank/DDBJ databases">
        <title>Hydrogenophaga sp. nov. isolated from cyanobacterial mat.</title>
        <authorList>
            <person name="Thorat V."/>
            <person name="Kirdat K."/>
            <person name="Tiwarekar B."/>
            <person name="Costa E.D."/>
            <person name="Yadav A."/>
        </authorList>
    </citation>
    <scope>NUCLEOTIDE SEQUENCE [LARGE SCALE GENOMIC DNA]</scope>
    <source>
        <strain evidence="1 2">BA0156</strain>
    </source>
</reference>
<sequence>MSLKQLKKLTREAEFQLIERMEPGGLKVTVIGDRVVHWWPESRRQTAYVEGSSHGENRADAHRVIQLATGEGE</sequence>
<proteinExistence type="predicted"/>
<organism evidence="1 2">
    <name type="scientific">Hydrogenophaga crocea</name>
    <dbReference type="NCBI Taxonomy" id="2716225"/>
    <lineage>
        <taxon>Bacteria</taxon>
        <taxon>Pseudomonadati</taxon>
        <taxon>Pseudomonadota</taxon>
        <taxon>Betaproteobacteria</taxon>
        <taxon>Burkholderiales</taxon>
        <taxon>Comamonadaceae</taxon>
        <taxon>Hydrogenophaga</taxon>
    </lineage>
</organism>
<dbReference type="Proteomes" id="UP000503162">
    <property type="component" value="Chromosome"/>
</dbReference>
<name>A0A6G8IEG5_9BURK</name>